<accession>A0A212KEE3</accession>
<dbReference type="EMBL" id="FLUN01000001">
    <property type="protein sequence ID" value="SBW10011.1"/>
    <property type="molecule type" value="Genomic_DNA"/>
</dbReference>
<proteinExistence type="predicted"/>
<keyword evidence="1" id="KW-0812">Transmembrane</keyword>
<dbReference type="PANTHER" id="PTHR37308">
    <property type="entry name" value="INTEGRAL MEMBRANE PROTEIN"/>
    <property type="match status" value="1"/>
</dbReference>
<dbReference type="Pfam" id="PF04018">
    <property type="entry name" value="VCA0040-like"/>
    <property type="match status" value="1"/>
</dbReference>
<name>A0A212KEE3_9FIRM</name>
<evidence type="ECO:0000313" key="2">
    <source>
        <dbReference type="EMBL" id="SBW10011.1"/>
    </source>
</evidence>
<evidence type="ECO:0000256" key="1">
    <source>
        <dbReference type="SAM" id="Phobius"/>
    </source>
</evidence>
<feature type="transmembrane region" description="Helical" evidence="1">
    <location>
        <begin position="161"/>
        <end position="189"/>
    </location>
</feature>
<sequence length="293" mass="31328">MTEHDSSPHSARSPAARFFRRFFMGLVIGIACITPGLSGGMIAASAGLYEPGLHALTHLHKDFRRGFHFLFPLGLGGLTGIILFSNLMKILMVRAPTTVLYVFLGLVAGSIPSFLQEANAKGFRKRWLGVSLATFALAFSVELLVGRVLPPAGLPLNSMTALLGGAVIAVGTVIPGISSSFLLIQLGIYEPFLEALTTFDIPILFFVAVGCGSVALVLVFAADWVFKRFHGVAYYAVLGFLAGSVVAVFPGFAKGIWAVVDLLLFALSAFGCWQLMRRTPPDHGETVSVQDSH</sequence>
<organism evidence="2">
    <name type="scientific">uncultured Eubacteriales bacterium</name>
    <dbReference type="NCBI Taxonomy" id="172733"/>
    <lineage>
        <taxon>Bacteria</taxon>
        <taxon>Bacillati</taxon>
        <taxon>Bacillota</taxon>
        <taxon>Clostridia</taxon>
        <taxon>Eubacteriales</taxon>
        <taxon>environmental samples</taxon>
    </lineage>
</organism>
<feature type="transmembrane region" description="Helical" evidence="1">
    <location>
        <begin position="99"/>
        <end position="115"/>
    </location>
</feature>
<reference evidence="2" key="1">
    <citation type="submission" date="2016-04" db="EMBL/GenBank/DDBJ databases">
        <authorList>
            <person name="Evans L.H."/>
            <person name="Alamgir A."/>
            <person name="Owens N."/>
            <person name="Weber N.D."/>
            <person name="Virtaneva K."/>
            <person name="Barbian K."/>
            <person name="Babar A."/>
            <person name="Rosenke K."/>
        </authorList>
    </citation>
    <scope>NUCLEOTIDE SEQUENCE</scope>
    <source>
        <strain evidence="2">86</strain>
    </source>
</reference>
<evidence type="ECO:0008006" key="3">
    <source>
        <dbReference type="Google" id="ProtNLM"/>
    </source>
</evidence>
<protein>
    <recommendedName>
        <fullName evidence="3">DUF368 domain-containing protein</fullName>
    </recommendedName>
</protein>
<keyword evidence="1" id="KW-0472">Membrane</keyword>
<feature type="transmembrane region" description="Helical" evidence="1">
    <location>
        <begin position="69"/>
        <end position="87"/>
    </location>
</feature>
<feature type="transmembrane region" description="Helical" evidence="1">
    <location>
        <begin position="127"/>
        <end position="149"/>
    </location>
</feature>
<gene>
    <name evidence="2" type="ORF">KL86CLO1_12810</name>
</gene>
<dbReference type="PANTHER" id="PTHR37308:SF1">
    <property type="entry name" value="POLYPRENYL-PHOSPHATE TRANSPORTER"/>
    <property type="match status" value="1"/>
</dbReference>
<keyword evidence="1" id="KW-1133">Transmembrane helix</keyword>
<feature type="transmembrane region" description="Helical" evidence="1">
    <location>
        <begin position="232"/>
        <end position="249"/>
    </location>
</feature>
<feature type="transmembrane region" description="Helical" evidence="1">
    <location>
        <begin position="22"/>
        <end position="49"/>
    </location>
</feature>
<feature type="transmembrane region" description="Helical" evidence="1">
    <location>
        <begin position="201"/>
        <end position="225"/>
    </location>
</feature>
<dbReference type="AlphaFoldDB" id="A0A212KEE3"/>
<feature type="transmembrane region" description="Helical" evidence="1">
    <location>
        <begin position="255"/>
        <end position="273"/>
    </location>
</feature>
<dbReference type="InterPro" id="IPR007163">
    <property type="entry name" value="VCA0040-like"/>
</dbReference>